<dbReference type="EMBL" id="JANPWB010000015">
    <property type="protein sequence ID" value="KAJ1090792.1"/>
    <property type="molecule type" value="Genomic_DNA"/>
</dbReference>
<dbReference type="Proteomes" id="UP001066276">
    <property type="component" value="Chromosome 11"/>
</dbReference>
<evidence type="ECO:0000313" key="1">
    <source>
        <dbReference type="EMBL" id="KAJ1090792.1"/>
    </source>
</evidence>
<dbReference type="AlphaFoldDB" id="A0AAV7LGT1"/>
<sequence length="85" mass="10435">MKEDTWDRLDICALKWYRQLPHKEWDKPCMLLVRLLLREKLTNLIMSLEMRDTHMVGKRNRVGLKVLQLDMKRESSAYRIWNYTI</sequence>
<accession>A0AAV7LGT1</accession>
<gene>
    <name evidence="1" type="ORF">NDU88_003921</name>
</gene>
<name>A0AAV7LGT1_PLEWA</name>
<evidence type="ECO:0000313" key="2">
    <source>
        <dbReference type="Proteomes" id="UP001066276"/>
    </source>
</evidence>
<proteinExistence type="predicted"/>
<comment type="caution">
    <text evidence="1">The sequence shown here is derived from an EMBL/GenBank/DDBJ whole genome shotgun (WGS) entry which is preliminary data.</text>
</comment>
<protein>
    <submittedName>
        <fullName evidence="1">Uncharacterized protein</fullName>
    </submittedName>
</protein>
<organism evidence="1 2">
    <name type="scientific">Pleurodeles waltl</name>
    <name type="common">Iberian ribbed newt</name>
    <dbReference type="NCBI Taxonomy" id="8319"/>
    <lineage>
        <taxon>Eukaryota</taxon>
        <taxon>Metazoa</taxon>
        <taxon>Chordata</taxon>
        <taxon>Craniata</taxon>
        <taxon>Vertebrata</taxon>
        <taxon>Euteleostomi</taxon>
        <taxon>Amphibia</taxon>
        <taxon>Batrachia</taxon>
        <taxon>Caudata</taxon>
        <taxon>Salamandroidea</taxon>
        <taxon>Salamandridae</taxon>
        <taxon>Pleurodelinae</taxon>
        <taxon>Pleurodeles</taxon>
    </lineage>
</organism>
<keyword evidence="2" id="KW-1185">Reference proteome</keyword>
<reference evidence="1" key="1">
    <citation type="journal article" date="2022" name="bioRxiv">
        <title>Sequencing and chromosome-scale assembly of the giantPleurodeles waltlgenome.</title>
        <authorList>
            <person name="Brown T."/>
            <person name="Elewa A."/>
            <person name="Iarovenko S."/>
            <person name="Subramanian E."/>
            <person name="Araus A.J."/>
            <person name="Petzold A."/>
            <person name="Susuki M."/>
            <person name="Suzuki K.-i.T."/>
            <person name="Hayashi T."/>
            <person name="Toyoda A."/>
            <person name="Oliveira C."/>
            <person name="Osipova E."/>
            <person name="Leigh N.D."/>
            <person name="Simon A."/>
            <person name="Yun M.H."/>
        </authorList>
    </citation>
    <scope>NUCLEOTIDE SEQUENCE</scope>
    <source>
        <strain evidence="1">20211129_DDA</strain>
        <tissue evidence="1">Liver</tissue>
    </source>
</reference>